<evidence type="ECO:0000256" key="11">
    <source>
        <dbReference type="ARBA" id="ARBA00023136"/>
    </source>
</evidence>
<evidence type="ECO:0000256" key="4">
    <source>
        <dbReference type="ARBA" id="ARBA00013254"/>
    </source>
</evidence>
<dbReference type="AlphaFoldDB" id="A0AAY5EPT7"/>
<accession>A0AAY5EPT7</accession>
<dbReference type="GO" id="GO:0052651">
    <property type="term" value="P:monoacylglycerol catabolic process"/>
    <property type="evidence" value="ECO:0007669"/>
    <property type="project" value="TreeGrafter"/>
</dbReference>
<evidence type="ECO:0000256" key="16">
    <source>
        <dbReference type="ARBA" id="ARBA00033386"/>
    </source>
</evidence>
<evidence type="ECO:0000313" key="21">
    <source>
        <dbReference type="Proteomes" id="UP000314983"/>
    </source>
</evidence>
<dbReference type="GO" id="GO:0004622">
    <property type="term" value="F:phosphatidylcholine lysophospholipase activity"/>
    <property type="evidence" value="ECO:0007669"/>
    <property type="project" value="TreeGrafter"/>
</dbReference>
<keyword evidence="21" id="KW-1185">Reference proteome</keyword>
<evidence type="ECO:0000256" key="6">
    <source>
        <dbReference type="ARBA" id="ARBA00022692"/>
    </source>
</evidence>
<name>A0AAY5EPT7_ELEEL</name>
<dbReference type="GO" id="GO:0005789">
    <property type="term" value="C:endoplasmic reticulum membrane"/>
    <property type="evidence" value="ECO:0007669"/>
    <property type="project" value="UniProtKB-SubCell"/>
</dbReference>
<dbReference type="Pfam" id="PF00561">
    <property type="entry name" value="Abhydrolase_1"/>
    <property type="match status" value="1"/>
</dbReference>
<dbReference type="PANTHER" id="PTHR12277:SF61">
    <property type="entry name" value="LYSOPHOSPHATIDYLSERINE LIPASE ABHD12"/>
    <property type="match status" value="1"/>
</dbReference>
<dbReference type="SUPFAM" id="SSF53474">
    <property type="entry name" value="alpha/beta-Hydrolases"/>
    <property type="match status" value="1"/>
</dbReference>
<reference evidence="20" key="3">
    <citation type="submission" date="2025-09" db="UniProtKB">
        <authorList>
            <consortium name="Ensembl"/>
        </authorList>
    </citation>
    <scope>IDENTIFICATION</scope>
</reference>
<evidence type="ECO:0000256" key="12">
    <source>
        <dbReference type="ARBA" id="ARBA00023180"/>
    </source>
</evidence>
<keyword evidence="8" id="KW-0256">Endoplasmic reticulum</keyword>
<evidence type="ECO:0000256" key="17">
    <source>
        <dbReference type="ARBA" id="ARBA00045941"/>
    </source>
</evidence>
<keyword evidence="12" id="KW-0325">Glycoprotein</keyword>
<sequence length="359" mass="40965">CLDCVCKFCLCGFSYRTGLRCRMRRIFLWLLGIYIAIPFIIKLCPSIQAKLVFLNFVRVPYFIDLKRPQDQGLNHTCNFYLQPEDGVHVGVWHTVPAVLWKEAQGKGGDWYESTLHSTHPVMLYLHGNAGTRGGDHRVQLYKVKSCDIYVWGGCVCVCVSGWGDSEGSPSERGMTLDALYIYQWLMQRVNNNPLYIWGHSLGTGVATNLVRHLCDRGTPPAAVILESPFTNIREEAKSHPFSMVYRYLPGFEWFFLDAITANDIRFASDENVNHISCPVLILHAEDDTVVPFPLGKKLYNMAAQSKSLSGHKVQFVPFQSSLGYRHKFIYRSPQLPHILRYSTAQSQNMHIKRKSYESC</sequence>
<evidence type="ECO:0000313" key="20">
    <source>
        <dbReference type="Ensembl" id="ENSEEEP00000058935.1"/>
    </source>
</evidence>
<dbReference type="Gene3D" id="3.40.50.1820">
    <property type="entry name" value="alpha/beta hydrolase"/>
    <property type="match status" value="1"/>
</dbReference>
<keyword evidence="10" id="KW-0443">Lipid metabolism</keyword>
<dbReference type="GO" id="GO:0047372">
    <property type="term" value="F:monoacylglycerol lipase activity"/>
    <property type="evidence" value="ECO:0007669"/>
    <property type="project" value="UniProtKB-EC"/>
</dbReference>
<keyword evidence="11 18" id="KW-0472">Membrane</keyword>
<protein>
    <recommendedName>
        <fullName evidence="5">Lysophosphatidylserine lipase ABHD12</fullName>
        <ecNumber evidence="4">3.1.1.23</ecNumber>
    </recommendedName>
    <alternativeName>
        <fullName evidence="16">2-arachidonoylglycerol hydrolase ABHD12</fullName>
    </alternativeName>
    <alternativeName>
        <fullName evidence="15">Abhydrolase domain-containing protein 12</fullName>
    </alternativeName>
    <alternativeName>
        <fullName evidence="14">Monoacylglycerol lipase ABHD12</fullName>
    </alternativeName>
    <alternativeName>
        <fullName evidence="13">Oxidized phosphatidylserine lipase ABHD12</fullName>
    </alternativeName>
</protein>
<comment type="subcellular location">
    <subcellularLocation>
        <location evidence="2">Endoplasmic reticulum membrane</location>
        <topology evidence="2">Single-pass membrane protein</topology>
    </subcellularLocation>
</comment>
<dbReference type="GeneTree" id="ENSGT00940000166409"/>
<evidence type="ECO:0000256" key="2">
    <source>
        <dbReference type="ARBA" id="ARBA00004389"/>
    </source>
</evidence>
<reference evidence="20" key="2">
    <citation type="submission" date="2025-08" db="UniProtKB">
        <authorList>
            <consortium name="Ensembl"/>
        </authorList>
    </citation>
    <scope>IDENTIFICATION</scope>
</reference>
<dbReference type="PANTHER" id="PTHR12277">
    <property type="entry name" value="ALPHA/BETA HYDROLASE DOMAIN-CONTAINING PROTEIN"/>
    <property type="match status" value="1"/>
</dbReference>
<gene>
    <name evidence="20" type="primary">ABHD12</name>
</gene>
<keyword evidence="7" id="KW-0378">Hydrolase</keyword>
<evidence type="ECO:0000256" key="18">
    <source>
        <dbReference type="SAM" id="Phobius"/>
    </source>
</evidence>
<dbReference type="InterPro" id="IPR029058">
    <property type="entry name" value="AB_hydrolase_fold"/>
</dbReference>
<dbReference type="Ensembl" id="ENSEEET00000061731.1">
    <property type="protein sequence ID" value="ENSEEEP00000058935.1"/>
    <property type="gene ID" value="ENSEEEG00000021687.2"/>
</dbReference>
<evidence type="ECO:0000256" key="3">
    <source>
        <dbReference type="ARBA" id="ARBA00006584"/>
    </source>
</evidence>
<comment type="similarity">
    <text evidence="3">Belongs to the serine esterase family.</text>
</comment>
<comment type="catalytic activity">
    <reaction evidence="1">
        <text>Hydrolyzes glycerol monoesters of long-chain fatty acids.</text>
        <dbReference type="EC" id="3.1.1.23"/>
    </reaction>
</comment>
<evidence type="ECO:0000256" key="15">
    <source>
        <dbReference type="ARBA" id="ARBA00032497"/>
    </source>
</evidence>
<dbReference type="Proteomes" id="UP000314983">
    <property type="component" value="Chromosome 13"/>
</dbReference>
<keyword evidence="9 18" id="KW-1133">Transmembrane helix</keyword>
<evidence type="ECO:0000256" key="9">
    <source>
        <dbReference type="ARBA" id="ARBA00022989"/>
    </source>
</evidence>
<dbReference type="EC" id="3.1.1.23" evidence="4"/>
<evidence type="ECO:0000256" key="8">
    <source>
        <dbReference type="ARBA" id="ARBA00022824"/>
    </source>
</evidence>
<evidence type="ECO:0000256" key="5">
    <source>
        <dbReference type="ARBA" id="ARBA00015438"/>
    </source>
</evidence>
<comment type="function">
    <text evidence="17">Lysophosphatidylserine (LPS) lipase that mediates the hydrolysis of lysophosphatidylserine, a class of signaling lipids that regulates immunological and neurological processes. Represents a major lysophosphatidylserine lipase in the brain, thereby playing a key role in the central nervous system. Also able to hydrolyze oxidized phosphatidylserine; oxidized phosphatidylserine is produced in response to severe inflammatory stress and constitutes a proapoptotic 'eat me' signal. Also has monoacylglycerol (MAG) lipase activity: hydrolyzes 2-arachidonoylglycerol (2-AG), thereby acting as a regulator of endocannabinoid signaling pathways. Has a strong preference for very-long-chain lipid substrates; substrate specificity is likely due to improved catalysis and not improved substrate binding.</text>
</comment>
<feature type="domain" description="AB hydrolase-1" evidence="19">
    <location>
        <begin position="120"/>
        <end position="213"/>
    </location>
</feature>
<evidence type="ECO:0000259" key="19">
    <source>
        <dbReference type="Pfam" id="PF00561"/>
    </source>
</evidence>
<organism evidence="20 21">
    <name type="scientific">Electrophorus electricus</name>
    <name type="common">Electric eel</name>
    <name type="synonym">Gymnotus electricus</name>
    <dbReference type="NCBI Taxonomy" id="8005"/>
    <lineage>
        <taxon>Eukaryota</taxon>
        <taxon>Metazoa</taxon>
        <taxon>Chordata</taxon>
        <taxon>Craniata</taxon>
        <taxon>Vertebrata</taxon>
        <taxon>Euteleostomi</taxon>
        <taxon>Actinopterygii</taxon>
        <taxon>Neopterygii</taxon>
        <taxon>Teleostei</taxon>
        <taxon>Ostariophysi</taxon>
        <taxon>Gymnotiformes</taxon>
        <taxon>Gymnotoidei</taxon>
        <taxon>Gymnotidae</taxon>
        <taxon>Electrophorus</taxon>
    </lineage>
</organism>
<evidence type="ECO:0000256" key="1">
    <source>
        <dbReference type="ARBA" id="ARBA00001613"/>
    </source>
</evidence>
<evidence type="ECO:0000256" key="13">
    <source>
        <dbReference type="ARBA" id="ARBA00030502"/>
    </source>
</evidence>
<evidence type="ECO:0000256" key="7">
    <source>
        <dbReference type="ARBA" id="ARBA00022801"/>
    </source>
</evidence>
<dbReference type="GO" id="GO:0006660">
    <property type="term" value="P:phosphatidylserine catabolic process"/>
    <property type="evidence" value="ECO:0007669"/>
    <property type="project" value="TreeGrafter"/>
</dbReference>
<reference evidence="20 21" key="1">
    <citation type="submission" date="2020-05" db="EMBL/GenBank/DDBJ databases">
        <title>Electrophorus electricus (electric eel) genome, fEleEle1, primary haplotype.</title>
        <authorList>
            <person name="Myers G."/>
            <person name="Meyer A."/>
            <person name="Fedrigo O."/>
            <person name="Formenti G."/>
            <person name="Rhie A."/>
            <person name="Tracey A."/>
            <person name="Sims Y."/>
            <person name="Jarvis E.D."/>
        </authorList>
    </citation>
    <scope>NUCLEOTIDE SEQUENCE [LARGE SCALE GENOMIC DNA]</scope>
</reference>
<evidence type="ECO:0000256" key="14">
    <source>
        <dbReference type="ARBA" id="ARBA00030575"/>
    </source>
</evidence>
<proteinExistence type="inferred from homology"/>
<feature type="transmembrane region" description="Helical" evidence="18">
    <location>
        <begin position="26"/>
        <end position="43"/>
    </location>
</feature>
<evidence type="ECO:0000256" key="10">
    <source>
        <dbReference type="ARBA" id="ARBA00023098"/>
    </source>
</evidence>
<dbReference type="InterPro" id="IPR000073">
    <property type="entry name" value="AB_hydrolase_1"/>
</dbReference>
<keyword evidence="6 18" id="KW-0812">Transmembrane</keyword>